<dbReference type="OrthoDB" id="5458519at2"/>
<dbReference type="GO" id="GO:0016853">
    <property type="term" value="F:isomerase activity"/>
    <property type="evidence" value="ECO:0007669"/>
    <property type="project" value="UniProtKB-KW"/>
</dbReference>
<dbReference type="SUPFAM" id="SSF52833">
    <property type="entry name" value="Thioredoxin-like"/>
    <property type="match status" value="1"/>
</dbReference>
<organism evidence="2 3">
    <name type="scientific">Polyangium fumosum</name>
    <dbReference type="NCBI Taxonomy" id="889272"/>
    <lineage>
        <taxon>Bacteria</taxon>
        <taxon>Pseudomonadati</taxon>
        <taxon>Myxococcota</taxon>
        <taxon>Polyangia</taxon>
        <taxon>Polyangiales</taxon>
        <taxon>Polyangiaceae</taxon>
        <taxon>Polyangium</taxon>
    </lineage>
</organism>
<dbReference type="Proteomes" id="UP000309215">
    <property type="component" value="Unassembled WGS sequence"/>
</dbReference>
<evidence type="ECO:0000313" key="2">
    <source>
        <dbReference type="EMBL" id="TKD12569.1"/>
    </source>
</evidence>
<dbReference type="SMART" id="SM01248">
    <property type="entry name" value="KaiB"/>
    <property type="match status" value="1"/>
</dbReference>
<evidence type="ECO:0000259" key="1">
    <source>
        <dbReference type="SMART" id="SM01248"/>
    </source>
</evidence>
<protein>
    <submittedName>
        <fullName evidence="2">Thiol-disulfide isomerase</fullName>
    </submittedName>
</protein>
<dbReference type="EMBL" id="SSMQ01000002">
    <property type="protein sequence ID" value="TKD12569.1"/>
    <property type="molecule type" value="Genomic_DNA"/>
</dbReference>
<dbReference type="Gene3D" id="3.40.30.10">
    <property type="entry name" value="Glutaredoxin"/>
    <property type="match status" value="1"/>
</dbReference>
<name>A0A4U1JIS7_9BACT</name>
<proteinExistence type="predicted"/>
<dbReference type="GO" id="GO:0048511">
    <property type="term" value="P:rhythmic process"/>
    <property type="evidence" value="ECO:0007669"/>
    <property type="project" value="InterPro"/>
</dbReference>
<feature type="domain" description="KaiB" evidence="1">
    <location>
        <begin position="41"/>
        <end position="122"/>
    </location>
</feature>
<dbReference type="CDD" id="cd02978">
    <property type="entry name" value="KaiB_like"/>
    <property type="match status" value="1"/>
</dbReference>
<dbReference type="InterPro" id="IPR011649">
    <property type="entry name" value="KaiB_domain"/>
</dbReference>
<keyword evidence="2" id="KW-0413">Isomerase</keyword>
<accession>A0A4U1JIS7</accession>
<dbReference type="AlphaFoldDB" id="A0A4U1JIS7"/>
<reference evidence="2 3" key="1">
    <citation type="submission" date="2019-04" db="EMBL/GenBank/DDBJ databases">
        <authorList>
            <person name="Li Y."/>
            <person name="Wang J."/>
        </authorList>
    </citation>
    <scope>NUCLEOTIDE SEQUENCE [LARGE SCALE GENOMIC DNA]</scope>
    <source>
        <strain evidence="2 3">DSM 14668</strain>
    </source>
</reference>
<sequence>MGGSDQNDGRREETTRVASGDTADFWEKALADDPPETYVLRLYVVGNSPRSRRAIRNVRRLCDEHLAGRYDLEVHDLNQEPWLARDAQIIAAPTLVRERPLPVQRIIGSLSGVQRVLVGLGLPSHEPGDP</sequence>
<dbReference type="InterPro" id="IPR036249">
    <property type="entry name" value="Thioredoxin-like_sf"/>
</dbReference>
<evidence type="ECO:0000313" key="3">
    <source>
        <dbReference type="Proteomes" id="UP000309215"/>
    </source>
</evidence>
<dbReference type="InterPro" id="IPR039022">
    <property type="entry name" value="KaiB-like"/>
</dbReference>
<dbReference type="Pfam" id="PF07689">
    <property type="entry name" value="KaiB"/>
    <property type="match status" value="1"/>
</dbReference>
<gene>
    <name evidence="2" type="ORF">E8A74_02105</name>
</gene>
<comment type="caution">
    <text evidence="2">The sequence shown here is derived from an EMBL/GenBank/DDBJ whole genome shotgun (WGS) entry which is preliminary data.</text>
</comment>
<dbReference type="PANTHER" id="PTHR41709:SF2">
    <property type="entry name" value="CIRCADIAN CLOCK PROTEIN KAIB2"/>
    <property type="match status" value="1"/>
</dbReference>
<dbReference type="PANTHER" id="PTHR41709">
    <property type="entry name" value="KAIB-LIKE PROTEIN 1"/>
    <property type="match status" value="1"/>
</dbReference>
<keyword evidence="3" id="KW-1185">Reference proteome</keyword>